<dbReference type="InterPro" id="IPR018691">
    <property type="entry name" value="DUF2188"/>
</dbReference>
<evidence type="ECO:0000313" key="2">
    <source>
        <dbReference type="EMBL" id="GLQ12138.1"/>
    </source>
</evidence>
<feature type="compositionally biased region" description="Basic and acidic residues" evidence="1">
    <location>
        <begin position="1"/>
        <end position="11"/>
    </location>
</feature>
<dbReference type="RefSeq" id="WP_284393945.1">
    <property type="nucleotide sequence ID" value="NZ_BSNG01000003.1"/>
</dbReference>
<sequence>MVGKRGPDTHHVVPHKGGNGWDVKRGGADRASGHFDTKQQAVDFGRQVSRSQQTELRIHNQDGRIAQSDSHGRDPNPPKG</sequence>
<name>A0ABQ5ULS0_9HYPH</name>
<dbReference type="EMBL" id="BSNG01000003">
    <property type="protein sequence ID" value="GLQ12138.1"/>
    <property type="molecule type" value="Genomic_DNA"/>
</dbReference>
<protein>
    <recommendedName>
        <fullName evidence="4">DUF2188 domain-containing protein</fullName>
    </recommendedName>
</protein>
<evidence type="ECO:0000313" key="3">
    <source>
        <dbReference type="Proteomes" id="UP001161406"/>
    </source>
</evidence>
<reference evidence="2" key="1">
    <citation type="journal article" date="2014" name="Int. J. Syst. Evol. Microbiol.">
        <title>Complete genome of a new Firmicutes species belonging to the dominant human colonic microbiota ('Ruminococcus bicirculans') reveals two chromosomes and a selective capacity to utilize plant glucans.</title>
        <authorList>
            <consortium name="NISC Comparative Sequencing Program"/>
            <person name="Wegmann U."/>
            <person name="Louis P."/>
            <person name="Goesmann A."/>
            <person name="Henrissat B."/>
            <person name="Duncan S.H."/>
            <person name="Flint H.J."/>
        </authorList>
    </citation>
    <scope>NUCLEOTIDE SEQUENCE</scope>
    <source>
        <strain evidence="2">NBRC 103855</strain>
    </source>
</reference>
<reference evidence="2" key="2">
    <citation type="submission" date="2023-01" db="EMBL/GenBank/DDBJ databases">
        <title>Draft genome sequence of Devosia yakushimensis strain NBRC 103855.</title>
        <authorList>
            <person name="Sun Q."/>
            <person name="Mori K."/>
        </authorList>
    </citation>
    <scope>NUCLEOTIDE SEQUENCE</scope>
    <source>
        <strain evidence="2">NBRC 103855</strain>
    </source>
</reference>
<gene>
    <name evidence="2" type="ORF">GCM10007913_40700</name>
</gene>
<feature type="compositionally biased region" description="Basic and acidic residues" evidence="1">
    <location>
        <begin position="70"/>
        <end position="80"/>
    </location>
</feature>
<comment type="caution">
    <text evidence="2">The sequence shown here is derived from an EMBL/GenBank/DDBJ whole genome shotgun (WGS) entry which is preliminary data.</text>
</comment>
<proteinExistence type="predicted"/>
<feature type="compositionally biased region" description="Basic and acidic residues" evidence="1">
    <location>
        <begin position="22"/>
        <end position="37"/>
    </location>
</feature>
<dbReference type="Proteomes" id="UP001161406">
    <property type="component" value="Unassembled WGS sequence"/>
</dbReference>
<dbReference type="Pfam" id="PF09954">
    <property type="entry name" value="DUF2188"/>
    <property type="match status" value="1"/>
</dbReference>
<feature type="region of interest" description="Disordered" evidence="1">
    <location>
        <begin position="1"/>
        <end position="80"/>
    </location>
</feature>
<organism evidence="2 3">
    <name type="scientific">Devosia yakushimensis</name>
    <dbReference type="NCBI Taxonomy" id="470028"/>
    <lineage>
        <taxon>Bacteria</taxon>
        <taxon>Pseudomonadati</taxon>
        <taxon>Pseudomonadota</taxon>
        <taxon>Alphaproteobacteria</taxon>
        <taxon>Hyphomicrobiales</taxon>
        <taxon>Devosiaceae</taxon>
        <taxon>Devosia</taxon>
    </lineage>
</organism>
<accession>A0ABQ5ULS0</accession>
<evidence type="ECO:0008006" key="4">
    <source>
        <dbReference type="Google" id="ProtNLM"/>
    </source>
</evidence>
<keyword evidence="3" id="KW-1185">Reference proteome</keyword>
<evidence type="ECO:0000256" key="1">
    <source>
        <dbReference type="SAM" id="MobiDB-lite"/>
    </source>
</evidence>